<organism evidence="1 2">
    <name type="scientific">Trichoderma arundinaceum</name>
    <dbReference type="NCBI Taxonomy" id="490622"/>
    <lineage>
        <taxon>Eukaryota</taxon>
        <taxon>Fungi</taxon>
        <taxon>Dikarya</taxon>
        <taxon>Ascomycota</taxon>
        <taxon>Pezizomycotina</taxon>
        <taxon>Sordariomycetes</taxon>
        <taxon>Hypocreomycetidae</taxon>
        <taxon>Hypocreales</taxon>
        <taxon>Hypocreaceae</taxon>
        <taxon>Trichoderma</taxon>
    </lineage>
</organism>
<evidence type="ECO:0000313" key="2">
    <source>
        <dbReference type="Proteomes" id="UP000266272"/>
    </source>
</evidence>
<accession>A0A395NKM5</accession>
<reference evidence="1 2" key="1">
    <citation type="journal article" date="2018" name="PLoS Pathog.">
        <title>Evolution of structural diversity of trichothecenes, a family of toxins produced by plant pathogenic and entomopathogenic fungi.</title>
        <authorList>
            <person name="Proctor R.H."/>
            <person name="McCormick S.P."/>
            <person name="Kim H.S."/>
            <person name="Cardoza R.E."/>
            <person name="Stanley A.M."/>
            <person name="Lindo L."/>
            <person name="Kelly A."/>
            <person name="Brown D.W."/>
            <person name="Lee T."/>
            <person name="Vaughan M.M."/>
            <person name="Alexander N.J."/>
            <person name="Busman M."/>
            <person name="Gutierrez S."/>
        </authorList>
    </citation>
    <scope>NUCLEOTIDE SEQUENCE [LARGE SCALE GENOMIC DNA]</scope>
    <source>
        <strain evidence="1 2">IBT 40837</strain>
    </source>
</reference>
<dbReference type="Proteomes" id="UP000266272">
    <property type="component" value="Unassembled WGS sequence"/>
</dbReference>
<dbReference type="AlphaFoldDB" id="A0A395NKM5"/>
<gene>
    <name evidence="1" type="ORF">TARUN_5797</name>
</gene>
<name>A0A395NKM5_TRIAR</name>
<sequence>MILTPFCMHWAWRNAKVTFDREPKSKSTSFITPTVIANQKHIIYHGVNALLLTAWAYTEQLIQDGTIKESEEEFIPQFENHEDIRVKWASEEIHHSSWKKALECYLNFTIATSESFQRIMGIGMSRIANLPETIWWHLGNSPRDAFSEEHPGSTEGAGNIGFEVGTWRWNHDIIRRRYQEWAQLWDDSQNDVFDPYLFHSFYSLLELHHGMTLQFPREGDSDFESVLDDESEIIPYEKFRAHQLRYIWPPSWKWQRSSGWKVRPILESAIRFYMRLHNLA</sequence>
<proteinExistence type="predicted"/>
<evidence type="ECO:0000313" key="1">
    <source>
        <dbReference type="EMBL" id="RFU76441.1"/>
    </source>
</evidence>
<comment type="caution">
    <text evidence="1">The sequence shown here is derived from an EMBL/GenBank/DDBJ whole genome shotgun (WGS) entry which is preliminary data.</text>
</comment>
<dbReference type="EMBL" id="PXOA01000351">
    <property type="protein sequence ID" value="RFU76441.1"/>
    <property type="molecule type" value="Genomic_DNA"/>
</dbReference>
<keyword evidence="2" id="KW-1185">Reference proteome</keyword>
<dbReference type="OrthoDB" id="4726066at2759"/>
<protein>
    <submittedName>
        <fullName evidence="1">Uncharacterized protein</fullName>
    </submittedName>
</protein>